<feature type="domain" description="Secretion system C-terminal sorting" evidence="2">
    <location>
        <begin position="496"/>
        <end position="557"/>
    </location>
</feature>
<name>A0A2V4XJS8_9FLAO</name>
<evidence type="ECO:0000259" key="2">
    <source>
        <dbReference type="Pfam" id="PF18962"/>
    </source>
</evidence>
<proteinExistence type="predicted"/>
<dbReference type="OrthoDB" id="9811934at2"/>
<dbReference type="PANTHER" id="PTHR35580">
    <property type="entry name" value="CELL SURFACE GLYCOPROTEIN (S-LAYER PROTEIN)-LIKE PROTEIN"/>
    <property type="match status" value="1"/>
</dbReference>
<comment type="caution">
    <text evidence="3">The sequence shown here is derived from an EMBL/GenBank/DDBJ whole genome shotgun (WGS) entry which is preliminary data.</text>
</comment>
<evidence type="ECO:0000313" key="4">
    <source>
        <dbReference type="Proteomes" id="UP000248054"/>
    </source>
</evidence>
<dbReference type="InterPro" id="IPR026444">
    <property type="entry name" value="Secre_tail"/>
</dbReference>
<dbReference type="NCBIfam" id="TIGR04183">
    <property type="entry name" value="Por_Secre_tail"/>
    <property type="match status" value="1"/>
</dbReference>
<protein>
    <submittedName>
        <fullName evidence="3">Putative secreted protein (Por secretion system target)</fullName>
    </submittedName>
</protein>
<accession>A0A2V4XJS8</accession>
<organism evidence="3 4">
    <name type="scientific">Winogradskyella epiphytica</name>
    <dbReference type="NCBI Taxonomy" id="262005"/>
    <lineage>
        <taxon>Bacteria</taxon>
        <taxon>Pseudomonadati</taxon>
        <taxon>Bacteroidota</taxon>
        <taxon>Flavobacteriia</taxon>
        <taxon>Flavobacteriales</taxon>
        <taxon>Flavobacteriaceae</taxon>
        <taxon>Winogradskyella</taxon>
    </lineage>
</organism>
<keyword evidence="1" id="KW-0732">Signal</keyword>
<dbReference type="EMBL" id="QJTD01000001">
    <property type="protein sequence ID" value="PYE83580.1"/>
    <property type="molecule type" value="Genomic_DNA"/>
</dbReference>
<dbReference type="PANTHER" id="PTHR35580:SF1">
    <property type="entry name" value="PHYTASE-LIKE DOMAIN-CONTAINING PROTEIN"/>
    <property type="match status" value="1"/>
</dbReference>
<dbReference type="AlphaFoldDB" id="A0A2V4XJS8"/>
<dbReference type="Pfam" id="PF18962">
    <property type="entry name" value="Por_Secre_tail"/>
    <property type="match status" value="1"/>
</dbReference>
<gene>
    <name evidence="3" type="ORF">DFQ11_1011018</name>
</gene>
<sequence>MNTFFTLLFLIVTNGIVAQSVNFAHAYGGSDYDYGSTVTSDSAGNIYTGGYFRGLVDFDQSVNVNQLDSYGTRDGFILKLDAAGNFIWVKQMACTNPVYIQKIILNDLGEIYVAGLFRGTMTLETTTGTTDLVSSGNFDAFVLKLDANGDLIWGQKFGSHGRDEAIDLILEPNGNLLVVGGFLRTVDFDNSSNEFQLTSFSTENADIFLLKLSPDGDFIWVKQFGGTGEDYAESITVGQSGAIYMTGYYKRGEADFDPGPDTYILPNPGTFDKIFVVKLTAEGNFVWAKQTDGFHLTRGNAIEVDTNENVYIGGYFYATQDFNPDPNEVFELHNDNLADIFIWKLDTYGNFISVQQIANSSWSQIYGSAKNAQGDIYFLGEYHEALDFNFSGGSHIMTSVGQAFDMFVLKYNQNDSFGGAISIGGENLINGTGIHISNQGNILVTGGFYAEAITIDTGQDALTLDNIGLYDAFILSFGDAALSVQEPFLENNIQYFPNPVSHTLTIDSKNEINEIAVYDMLGKLVMKFSDFLKERIELDFSSLSNGLYQILLKDDNSVWPIKILKH</sequence>
<dbReference type="SUPFAM" id="SSF63829">
    <property type="entry name" value="Calcium-dependent phosphotriesterase"/>
    <property type="match status" value="1"/>
</dbReference>
<evidence type="ECO:0000313" key="3">
    <source>
        <dbReference type="EMBL" id="PYE83580.1"/>
    </source>
</evidence>
<dbReference type="Proteomes" id="UP000248054">
    <property type="component" value="Unassembled WGS sequence"/>
</dbReference>
<dbReference type="InterPro" id="IPR052918">
    <property type="entry name" value="Motility_Chemotaxis_Reg"/>
</dbReference>
<reference evidence="3 4" key="1">
    <citation type="submission" date="2018-06" db="EMBL/GenBank/DDBJ databases">
        <title>Genomic Encyclopedia of Type Strains, Phase III (KMG-III): the genomes of soil and plant-associated and newly described type strains.</title>
        <authorList>
            <person name="Whitman W."/>
        </authorList>
    </citation>
    <scope>NUCLEOTIDE SEQUENCE [LARGE SCALE GENOMIC DNA]</scope>
    <source>
        <strain evidence="3 4">CECT 7945</strain>
    </source>
</reference>
<keyword evidence="4" id="KW-1185">Reference proteome</keyword>
<evidence type="ECO:0000256" key="1">
    <source>
        <dbReference type="ARBA" id="ARBA00022729"/>
    </source>
</evidence>
<dbReference type="SUPFAM" id="SSF101898">
    <property type="entry name" value="NHL repeat"/>
    <property type="match status" value="1"/>
</dbReference>
<dbReference type="RefSeq" id="WP_110474726.1">
    <property type="nucleotide sequence ID" value="NZ_BMWQ01000001.1"/>
</dbReference>